<comment type="similarity">
    <text evidence="1 7">Belongs to the DeoC/FbaB aldolase family. DeoC type 1 subfamily.</text>
</comment>
<dbReference type="KEGG" id="dtp:JZK55_01510"/>
<keyword evidence="3 7" id="KW-0456">Lyase</keyword>
<dbReference type="InterPro" id="IPR002915">
    <property type="entry name" value="DeoC/FbaB/LacD_aldolase"/>
</dbReference>
<comment type="pathway">
    <text evidence="7">Carbohydrate degradation; 2-deoxy-D-ribose 1-phosphate degradation; D-glyceraldehyde 3-phosphate and acetaldehyde from 2-deoxy-alpha-D-ribose 1-phosphate: step 2/2.</text>
</comment>
<dbReference type="GO" id="GO:0005737">
    <property type="term" value="C:cytoplasm"/>
    <property type="evidence" value="ECO:0007669"/>
    <property type="project" value="UniProtKB-SubCell"/>
</dbReference>
<dbReference type="HAMAP" id="MF_00114">
    <property type="entry name" value="DeoC_type1"/>
    <property type="match status" value="1"/>
</dbReference>
<evidence type="ECO:0000256" key="5">
    <source>
        <dbReference type="ARBA" id="ARBA00048791"/>
    </source>
</evidence>
<accession>A0A7G1GZ13</accession>
<dbReference type="SUPFAM" id="SSF51569">
    <property type="entry name" value="Aldolase"/>
    <property type="match status" value="1"/>
</dbReference>
<keyword evidence="2 7" id="KW-0963">Cytoplasm</keyword>
<dbReference type="PANTHER" id="PTHR10889:SF1">
    <property type="entry name" value="DEOXYRIBOSE-PHOSPHATE ALDOLASE"/>
    <property type="match status" value="1"/>
</dbReference>
<dbReference type="GO" id="GO:0016052">
    <property type="term" value="P:carbohydrate catabolic process"/>
    <property type="evidence" value="ECO:0007669"/>
    <property type="project" value="TreeGrafter"/>
</dbReference>
<evidence type="ECO:0000256" key="2">
    <source>
        <dbReference type="ARBA" id="ARBA00022490"/>
    </source>
</evidence>
<name>A0A7G1GZ13_9BACT</name>
<dbReference type="NCBIfam" id="TIGR00126">
    <property type="entry name" value="deoC"/>
    <property type="match status" value="1"/>
</dbReference>
<dbReference type="SMART" id="SM01133">
    <property type="entry name" value="DeoC"/>
    <property type="match status" value="1"/>
</dbReference>
<dbReference type="FunFam" id="3.20.20.70:FF:000044">
    <property type="entry name" value="Deoxyribose-phosphate aldolase"/>
    <property type="match status" value="1"/>
</dbReference>
<reference evidence="8 9" key="1">
    <citation type="submission" date="2020-03" db="EMBL/GenBank/DDBJ databases">
        <title>Complete genome sequences of two sulfur-disproportionating bacterial strains T55J and Mzg5.</title>
        <authorList>
            <person name="Umezawa K."/>
            <person name="Kojima H."/>
            <person name="Kato Y."/>
            <person name="Fukui M."/>
        </authorList>
    </citation>
    <scope>NUCLEOTIDE SEQUENCE [LARGE SCALE GENOMIC DNA]</scope>
    <source>
        <strain evidence="8 9">T55J</strain>
    </source>
</reference>
<feature type="active site" description="Proton donor/acceptor" evidence="7">
    <location>
        <position position="195"/>
    </location>
</feature>
<keyword evidence="4 7" id="KW-0704">Schiff base</keyword>
<dbReference type="GO" id="GO:0004139">
    <property type="term" value="F:deoxyribose-phosphate aldolase activity"/>
    <property type="evidence" value="ECO:0007669"/>
    <property type="project" value="UniProtKB-UniRule"/>
</dbReference>
<evidence type="ECO:0000256" key="6">
    <source>
        <dbReference type="ARBA" id="ARBA00056337"/>
    </source>
</evidence>
<dbReference type="EMBL" id="AP022873">
    <property type="protein sequence ID" value="BCB95229.1"/>
    <property type="molecule type" value="Genomic_DNA"/>
</dbReference>
<dbReference type="CDD" id="cd00959">
    <property type="entry name" value="DeoC"/>
    <property type="match status" value="1"/>
</dbReference>
<comment type="subcellular location">
    <subcellularLocation>
        <location evidence="7">Cytoplasm</location>
    </subcellularLocation>
</comment>
<comment type="catalytic activity">
    <reaction evidence="5 7">
        <text>2-deoxy-D-ribose 5-phosphate = D-glyceraldehyde 3-phosphate + acetaldehyde</text>
        <dbReference type="Rhea" id="RHEA:12821"/>
        <dbReference type="ChEBI" id="CHEBI:15343"/>
        <dbReference type="ChEBI" id="CHEBI:59776"/>
        <dbReference type="ChEBI" id="CHEBI:62877"/>
        <dbReference type="EC" id="4.1.2.4"/>
    </reaction>
</comment>
<dbReference type="PANTHER" id="PTHR10889">
    <property type="entry name" value="DEOXYRIBOSE-PHOSPHATE ALDOLASE"/>
    <property type="match status" value="1"/>
</dbReference>
<evidence type="ECO:0000256" key="7">
    <source>
        <dbReference type="HAMAP-Rule" id="MF_00114"/>
    </source>
</evidence>
<feature type="active site" description="Proton donor/acceptor" evidence="7">
    <location>
        <position position="104"/>
    </location>
</feature>
<dbReference type="AlphaFoldDB" id="A0A7G1GZ13"/>
<dbReference type="InterPro" id="IPR028581">
    <property type="entry name" value="DeoC_typeI"/>
</dbReference>
<dbReference type="Proteomes" id="UP000516360">
    <property type="component" value="Chromosome"/>
</dbReference>
<evidence type="ECO:0000256" key="1">
    <source>
        <dbReference type="ARBA" id="ARBA00010936"/>
    </source>
</evidence>
<dbReference type="InterPro" id="IPR013785">
    <property type="entry name" value="Aldolase_TIM"/>
</dbReference>
<dbReference type="UniPathway" id="UPA00002">
    <property type="reaction ID" value="UER00468"/>
</dbReference>
<dbReference type="GO" id="GO:0006018">
    <property type="term" value="P:2-deoxyribose 1-phosphate catabolic process"/>
    <property type="evidence" value="ECO:0007669"/>
    <property type="project" value="UniProtKB-UniRule"/>
</dbReference>
<dbReference type="Pfam" id="PF01791">
    <property type="entry name" value="DeoC"/>
    <property type="match status" value="1"/>
</dbReference>
<dbReference type="InterPro" id="IPR011343">
    <property type="entry name" value="DeoC"/>
</dbReference>
<dbReference type="GO" id="GO:0009264">
    <property type="term" value="P:deoxyribonucleotide catabolic process"/>
    <property type="evidence" value="ECO:0007669"/>
    <property type="project" value="UniProtKB-UniRule"/>
</dbReference>
<organism evidence="8 9">
    <name type="scientific">Dissulfurispira thermophila</name>
    <dbReference type="NCBI Taxonomy" id="2715679"/>
    <lineage>
        <taxon>Bacteria</taxon>
        <taxon>Pseudomonadati</taxon>
        <taxon>Nitrospirota</taxon>
        <taxon>Thermodesulfovibrionia</taxon>
        <taxon>Thermodesulfovibrionales</taxon>
        <taxon>Dissulfurispiraceae</taxon>
        <taxon>Dissulfurispira</taxon>
    </lineage>
</organism>
<evidence type="ECO:0000256" key="4">
    <source>
        <dbReference type="ARBA" id="ARBA00023270"/>
    </source>
</evidence>
<dbReference type="EC" id="4.1.2.4" evidence="7"/>
<protein>
    <recommendedName>
        <fullName evidence="7">Deoxyribose-phosphate aldolase</fullName>
        <shortName evidence="7">DERA</shortName>
        <ecNumber evidence="7">4.1.2.4</ecNumber>
    </recommendedName>
    <alternativeName>
        <fullName evidence="7">2-deoxy-D-ribose 5-phosphate aldolase</fullName>
    </alternativeName>
    <alternativeName>
        <fullName evidence="7">Phosphodeoxyriboaldolase</fullName>
        <shortName evidence="7">Deoxyriboaldolase</shortName>
    </alternativeName>
</protein>
<comment type="function">
    <text evidence="6 7">Catalyzes a reversible aldol reaction between acetaldehyde and D-glyceraldehyde 3-phosphate to generate 2-deoxy-D-ribose 5-phosphate.</text>
</comment>
<proteinExistence type="inferred from homology"/>
<keyword evidence="9" id="KW-1185">Reference proteome</keyword>
<evidence type="ECO:0000313" key="8">
    <source>
        <dbReference type="EMBL" id="BCB95229.1"/>
    </source>
</evidence>
<feature type="active site" description="Schiff-base intermediate with acetaldehyde" evidence="7">
    <location>
        <position position="166"/>
    </location>
</feature>
<evidence type="ECO:0000313" key="9">
    <source>
        <dbReference type="Proteomes" id="UP000516360"/>
    </source>
</evidence>
<dbReference type="Gene3D" id="3.20.20.70">
    <property type="entry name" value="Aldolase class I"/>
    <property type="match status" value="1"/>
</dbReference>
<evidence type="ECO:0000256" key="3">
    <source>
        <dbReference type="ARBA" id="ARBA00023239"/>
    </source>
</evidence>
<gene>
    <name evidence="7" type="primary">deoC</name>
    <name evidence="8" type="ORF">JZK55_01510</name>
</gene>
<sequence>MAMSKRKRQKDRLSGSEIARFIDQSLLKPQATESDIIKLCKTAIKYNFYSVCVNPYFVPLCNALLKGYDTKVTTIIGFPFGMATKDVKVYEAKQSILHGADELDIVMNIGAAKSGNWDYVGEELSEIISTTKSAVHKVIIETCYLTEEEKIVATKIASLFGAKFIKTSTGFGTKGATIKDVKLIKKIVGDRAEVKAAGGIKTLSQVLQFIKAGATRIGTSAGVEIIKEAYSGI</sequence>
<dbReference type="PIRSF" id="PIRSF001357">
    <property type="entry name" value="DeoC"/>
    <property type="match status" value="1"/>
</dbReference>